<name>A0ABU6DPJ1_9GAMM</name>
<dbReference type="PROSITE" id="PS51186">
    <property type="entry name" value="GNAT"/>
    <property type="match status" value="1"/>
</dbReference>
<evidence type="ECO:0000313" key="2">
    <source>
        <dbReference type="EMBL" id="MEB5475784.1"/>
    </source>
</evidence>
<dbReference type="CDD" id="cd04301">
    <property type="entry name" value="NAT_SF"/>
    <property type="match status" value="1"/>
</dbReference>
<feature type="domain" description="N-acetyltransferase" evidence="1">
    <location>
        <begin position="1"/>
        <end position="165"/>
    </location>
</feature>
<comment type="caution">
    <text evidence="2">The sequence shown here is derived from an EMBL/GenBank/DDBJ whole genome shotgun (WGS) entry which is preliminary data.</text>
</comment>
<reference evidence="2 3" key="1">
    <citation type="submission" date="2019-08" db="EMBL/GenBank/DDBJ databases">
        <title>Five species of Acinetobacter isolated from floral nectar and animal pollinators.</title>
        <authorList>
            <person name="Hendry T.A."/>
        </authorList>
    </citation>
    <scope>NUCLEOTIDE SEQUENCE [LARGE SCALE GENOMIC DNA]</scope>
    <source>
        <strain evidence="2 3">MD18.27</strain>
    </source>
</reference>
<dbReference type="Pfam" id="PF00583">
    <property type="entry name" value="Acetyltransf_1"/>
    <property type="match status" value="1"/>
</dbReference>
<dbReference type="Proteomes" id="UP001339883">
    <property type="component" value="Unassembled WGS sequence"/>
</dbReference>
<sequence>MTIIQATLTDIKTIQQVGTQSYYESFLDLWTKDGIKKFIEKAYSLPKLRNDLKDKEIYWFLCLDNMGNCIGIAKIILNAIDESKAVLEKIYFLEEVKGKGYAQELIQFLITFLKSEKQISLTLEVLQNNVRAISFYKKQDFVIEEAKPYSTDRCEIGMYTMTRQL</sequence>
<evidence type="ECO:0000313" key="3">
    <source>
        <dbReference type="Proteomes" id="UP001339883"/>
    </source>
</evidence>
<protein>
    <submittedName>
        <fullName evidence="2">GNAT family N-acetyltransferase</fullName>
    </submittedName>
</protein>
<dbReference type="SUPFAM" id="SSF55729">
    <property type="entry name" value="Acyl-CoA N-acyltransferases (Nat)"/>
    <property type="match status" value="1"/>
</dbReference>
<proteinExistence type="predicted"/>
<dbReference type="EMBL" id="VTDN01000001">
    <property type="protein sequence ID" value="MEB5475784.1"/>
    <property type="molecule type" value="Genomic_DNA"/>
</dbReference>
<accession>A0ABU6DPJ1</accession>
<dbReference type="Gene3D" id="3.40.630.30">
    <property type="match status" value="1"/>
</dbReference>
<gene>
    <name evidence="2" type="ORF">I2F25_01715</name>
</gene>
<keyword evidence="3" id="KW-1185">Reference proteome</keyword>
<evidence type="ECO:0000259" key="1">
    <source>
        <dbReference type="PROSITE" id="PS51186"/>
    </source>
</evidence>
<dbReference type="RefSeq" id="WP_325774396.1">
    <property type="nucleotide sequence ID" value="NZ_VTDN01000001.1"/>
</dbReference>
<organism evidence="2 3">
    <name type="scientific">Acinetobacter pollinis</name>
    <dbReference type="NCBI Taxonomy" id="2605270"/>
    <lineage>
        <taxon>Bacteria</taxon>
        <taxon>Pseudomonadati</taxon>
        <taxon>Pseudomonadota</taxon>
        <taxon>Gammaproteobacteria</taxon>
        <taxon>Moraxellales</taxon>
        <taxon>Moraxellaceae</taxon>
        <taxon>Acinetobacter</taxon>
    </lineage>
</organism>
<dbReference type="InterPro" id="IPR000182">
    <property type="entry name" value="GNAT_dom"/>
</dbReference>
<dbReference type="InterPro" id="IPR016181">
    <property type="entry name" value="Acyl_CoA_acyltransferase"/>
</dbReference>